<protein>
    <recommendedName>
        <fullName evidence="3">F-box domain-containing protein</fullName>
    </recommendedName>
</protein>
<dbReference type="AlphaFoldDB" id="A0A9W9W0V7"/>
<evidence type="ECO:0000313" key="2">
    <source>
        <dbReference type="Proteomes" id="UP001147747"/>
    </source>
</evidence>
<dbReference type="GeneID" id="81368252"/>
<accession>A0A9W9W0V7</accession>
<proteinExistence type="predicted"/>
<dbReference type="Proteomes" id="UP001147747">
    <property type="component" value="Unassembled WGS sequence"/>
</dbReference>
<gene>
    <name evidence="1" type="ORF">N7509_004635</name>
</gene>
<organism evidence="1 2">
    <name type="scientific">Penicillium cosmopolitanum</name>
    <dbReference type="NCBI Taxonomy" id="1131564"/>
    <lineage>
        <taxon>Eukaryota</taxon>
        <taxon>Fungi</taxon>
        <taxon>Dikarya</taxon>
        <taxon>Ascomycota</taxon>
        <taxon>Pezizomycotina</taxon>
        <taxon>Eurotiomycetes</taxon>
        <taxon>Eurotiomycetidae</taxon>
        <taxon>Eurotiales</taxon>
        <taxon>Aspergillaceae</taxon>
        <taxon>Penicillium</taxon>
    </lineage>
</organism>
<evidence type="ECO:0008006" key="3">
    <source>
        <dbReference type="Google" id="ProtNLM"/>
    </source>
</evidence>
<name>A0A9W9W0V7_9EURO</name>
<dbReference type="OrthoDB" id="2687876at2759"/>
<reference evidence="1" key="1">
    <citation type="submission" date="2022-12" db="EMBL/GenBank/DDBJ databases">
        <authorList>
            <person name="Petersen C."/>
        </authorList>
    </citation>
    <scope>NUCLEOTIDE SEQUENCE</scope>
    <source>
        <strain evidence="1">IBT 29677</strain>
    </source>
</reference>
<dbReference type="RefSeq" id="XP_056488574.1">
    <property type="nucleotide sequence ID" value="XM_056629272.1"/>
</dbReference>
<reference evidence="1" key="2">
    <citation type="journal article" date="2023" name="IMA Fungus">
        <title>Comparative genomic study of the Penicillium genus elucidates a diverse pangenome and 15 lateral gene transfer events.</title>
        <authorList>
            <person name="Petersen C."/>
            <person name="Sorensen T."/>
            <person name="Nielsen M.R."/>
            <person name="Sondergaard T.E."/>
            <person name="Sorensen J.L."/>
            <person name="Fitzpatrick D.A."/>
            <person name="Frisvad J.C."/>
            <person name="Nielsen K.L."/>
        </authorList>
    </citation>
    <scope>NUCLEOTIDE SEQUENCE</scope>
    <source>
        <strain evidence="1">IBT 29677</strain>
    </source>
</reference>
<keyword evidence="2" id="KW-1185">Reference proteome</keyword>
<comment type="caution">
    <text evidence="1">The sequence shown here is derived from an EMBL/GenBank/DDBJ whole genome shotgun (WGS) entry which is preliminary data.</text>
</comment>
<dbReference type="EMBL" id="JAPZBU010000006">
    <property type="protein sequence ID" value="KAJ5396522.1"/>
    <property type="molecule type" value="Genomic_DNA"/>
</dbReference>
<evidence type="ECO:0000313" key="1">
    <source>
        <dbReference type="EMBL" id="KAJ5396522.1"/>
    </source>
</evidence>
<sequence length="414" mass="46776">MSSSAWDPANFDEWIDDPDWDEVTDVDAWKDEEVIAHLTRDPMVKGLHLQSVPARNKRLLLVRPPYVLGTLNMLPPELIDHILGLLDPISLQTFGRASFHALFVATQQSEYRLLQRVAPTILPLLHVTGLAYLHSIHTVCQELRFQHCRSCGARATLLSLPTCERICENCVELNQAYWCLFLSEAKTAFALDNVDIDPLPILLTNARVWRGVEPDPTQLETEYVTVKSALTAGLHKWGSLQNMIAAAELISPDRSPNAGVVEIAHARLYRFLRKARLYPLLFDPSQVKQTASNPPPSTHPGMITTLFPTVPSGRSRPLSLYRCNGCWIICQAPYQMEDDHLDLMEIDPVNSSEEDKARIIRGRMLKVRTIDELRDHITHECLGAKLLMFRRHKMRRDGEAEDHSHVVTVGGTGH</sequence>